<gene>
    <name evidence="3" type="ORF">SAMN06265795_1219</name>
</gene>
<dbReference type="RefSeq" id="WP_089401347.1">
    <property type="nucleotide sequence ID" value="NZ_FZOT01000021.1"/>
</dbReference>
<keyword evidence="3" id="KW-0675">Receptor</keyword>
<dbReference type="InterPro" id="IPR005064">
    <property type="entry name" value="BUG"/>
</dbReference>
<evidence type="ECO:0000256" key="1">
    <source>
        <dbReference type="ARBA" id="ARBA00006987"/>
    </source>
</evidence>
<evidence type="ECO:0000313" key="3">
    <source>
        <dbReference type="EMBL" id="SNT27468.1"/>
    </source>
</evidence>
<organism evidence="3 4">
    <name type="scientific">Noviherbaspirillum humi</name>
    <dbReference type="NCBI Taxonomy" id="1688639"/>
    <lineage>
        <taxon>Bacteria</taxon>
        <taxon>Pseudomonadati</taxon>
        <taxon>Pseudomonadota</taxon>
        <taxon>Betaproteobacteria</taxon>
        <taxon>Burkholderiales</taxon>
        <taxon>Oxalobacteraceae</taxon>
        <taxon>Noviherbaspirillum</taxon>
    </lineage>
</organism>
<sequence length="325" mass="33918">MKLASKIAAALGLAATVVAAAPSYAADPYPSGMVKLVVPFSAGGGVDLMARVLAQHLPAKLKGTYIVENKPGASGNIANTFVAKAPPDGLTLLVTSNAMVINHAIDSKVQFHAVESYAPVIMIGSSPVVIVGRTGLPFKTLPEMLNYARANPGKLSYASCGNGGVHHIAGELLKKSAKVDILHVPYKGCADATTNVLGGQVDLAIVSINNVVTYMQSGKVVPFAITEAKRSPQAPQVPTVQESGIANYDLPGWYGLFAPAGTPKDVVAKLNTAVNQVLQMPEVKETLTKNYMDISGGPSEKFAATVKSDLTRFTEIAKSANIHVD</sequence>
<evidence type="ECO:0000313" key="4">
    <source>
        <dbReference type="Proteomes" id="UP000198284"/>
    </source>
</evidence>
<name>A0A239LC21_9BURK</name>
<comment type="similarity">
    <text evidence="1">Belongs to the UPF0065 (bug) family.</text>
</comment>
<dbReference type="AlphaFoldDB" id="A0A239LC21"/>
<dbReference type="PANTHER" id="PTHR42928">
    <property type="entry name" value="TRICARBOXYLATE-BINDING PROTEIN"/>
    <property type="match status" value="1"/>
</dbReference>
<protein>
    <submittedName>
        <fullName evidence="3">Tripartite-type tricarboxylate transporter, receptor component TctC</fullName>
    </submittedName>
</protein>
<dbReference type="PANTHER" id="PTHR42928:SF5">
    <property type="entry name" value="BLR1237 PROTEIN"/>
    <property type="match status" value="1"/>
</dbReference>
<dbReference type="Gene3D" id="3.40.190.150">
    <property type="entry name" value="Bordetella uptake gene, domain 1"/>
    <property type="match status" value="1"/>
</dbReference>
<keyword evidence="4" id="KW-1185">Reference proteome</keyword>
<keyword evidence="2" id="KW-0732">Signal</keyword>
<proteinExistence type="inferred from homology"/>
<reference evidence="3 4" key="1">
    <citation type="submission" date="2017-06" db="EMBL/GenBank/DDBJ databases">
        <authorList>
            <person name="Kim H.J."/>
            <person name="Triplett B.A."/>
        </authorList>
    </citation>
    <scope>NUCLEOTIDE SEQUENCE [LARGE SCALE GENOMIC DNA]</scope>
    <source>
        <strain evidence="3 4">U15</strain>
    </source>
</reference>
<dbReference type="OrthoDB" id="8678477at2"/>
<dbReference type="Pfam" id="PF03401">
    <property type="entry name" value="TctC"/>
    <property type="match status" value="1"/>
</dbReference>
<dbReference type="EMBL" id="FZOT01000021">
    <property type="protein sequence ID" value="SNT27468.1"/>
    <property type="molecule type" value="Genomic_DNA"/>
</dbReference>
<evidence type="ECO:0000256" key="2">
    <source>
        <dbReference type="SAM" id="SignalP"/>
    </source>
</evidence>
<dbReference type="PIRSF" id="PIRSF017082">
    <property type="entry name" value="YflP"/>
    <property type="match status" value="1"/>
</dbReference>
<dbReference type="SUPFAM" id="SSF53850">
    <property type="entry name" value="Periplasmic binding protein-like II"/>
    <property type="match status" value="1"/>
</dbReference>
<dbReference type="Gene3D" id="3.40.190.10">
    <property type="entry name" value="Periplasmic binding protein-like II"/>
    <property type="match status" value="1"/>
</dbReference>
<dbReference type="InterPro" id="IPR042100">
    <property type="entry name" value="Bug_dom1"/>
</dbReference>
<dbReference type="Proteomes" id="UP000198284">
    <property type="component" value="Unassembled WGS sequence"/>
</dbReference>
<accession>A0A239LC21</accession>
<feature type="signal peptide" evidence="2">
    <location>
        <begin position="1"/>
        <end position="25"/>
    </location>
</feature>
<dbReference type="CDD" id="cd13578">
    <property type="entry name" value="PBP2_Bug27"/>
    <property type="match status" value="1"/>
</dbReference>
<feature type="chain" id="PRO_5012602296" evidence="2">
    <location>
        <begin position="26"/>
        <end position="325"/>
    </location>
</feature>